<comment type="caution">
    <text evidence="2">The sequence shown here is derived from an EMBL/GenBank/DDBJ whole genome shotgun (WGS) entry which is preliminary data.</text>
</comment>
<dbReference type="AlphaFoldDB" id="A0AAV4C1B4"/>
<evidence type="ECO:0000256" key="1">
    <source>
        <dbReference type="SAM" id="SignalP"/>
    </source>
</evidence>
<protein>
    <submittedName>
        <fullName evidence="2">Uncharacterized protein</fullName>
    </submittedName>
</protein>
<organism evidence="2 3">
    <name type="scientific">Plakobranchus ocellatus</name>
    <dbReference type="NCBI Taxonomy" id="259542"/>
    <lineage>
        <taxon>Eukaryota</taxon>
        <taxon>Metazoa</taxon>
        <taxon>Spiralia</taxon>
        <taxon>Lophotrochozoa</taxon>
        <taxon>Mollusca</taxon>
        <taxon>Gastropoda</taxon>
        <taxon>Heterobranchia</taxon>
        <taxon>Euthyneura</taxon>
        <taxon>Panpulmonata</taxon>
        <taxon>Sacoglossa</taxon>
        <taxon>Placobranchoidea</taxon>
        <taxon>Plakobranchidae</taxon>
        <taxon>Plakobranchus</taxon>
    </lineage>
</organism>
<sequence length="712" mass="80575">MDAGTRFRGGSQIMLLVVTVISHSMVARGEMDLDTAFDPAADALQGIINMVSEVRASVSQLAKQTMSQQLFVEERIRSDGHSGLKQVRSYSHGTDSYFSTTHISKGAASMHDHSNSMDILGMGEAVVVLNGVEFSPVLHIHLILCSDHYHSNPPCSFAGLLTLDCLSIARTRHNDYHLRQVSRTDTSYNAVEKLTYPAVPPEVLNKPTVQDQVIEMREWIKAFANQDHSVRDYRKYFRPLMCYIEGAWTLDKSLVEPFTSQRHSLEADTWEELQQQIRYTAYTGGKHIKENFAFLPTKIMSVNESTGEPVYSHWNYRLLCHPYSGDIPTRYLRLQDDLSYRQATRRTLSRVAGMRAARFRLSEFNTPQYTKFTLLDRIMAEIPGKDNIPPFLNEDPLEQTLYDSGVTGDIKLNTGYYHRMYRTGTPSASGTVSTNRGFSDEQLFFAETTQDRIAPVEFRFCFNKRRCVNRSTRFSFAIPFEIVYLTPLLTWNPYNLTIWENYRVPNAGGRRGSLKPDKALNGTSYINNYFLTPALLFANAMPDESDPADTVKGRVGVLDQTGNVVTTLASGTRILLPEIPGIGAVRLRYPVFPLHVEGSSIWKELEIVKMKLNEASSSLQSNLYYIKLYPTTVSGEHDHEFYMSKEKYEAAMSGQVVSATTSIENGHSHELDLAYNKNTGRLEYVRCGNQGRCWDWHPKPVLVVSKPGHGHN</sequence>
<keyword evidence="1" id="KW-0732">Signal</keyword>
<reference evidence="2 3" key="1">
    <citation type="journal article" date="2021" name="Elife">
        <title>Chloroplast acquisition without the gene transfer in kleptoplastic sea slugs, Plakobranchus ocellatus.</title>
        <authorList>
            <person name="Maeda T."/>
            <person name="Takahashi S."/>
            <person name="Yoshida T."/>
            <person name="Shimamura S."/>
            <person name="Takaki Y."/>
            <person name="Nagai Y."/>
            <person name="Toyoda A."/>
            <person name="Suzuki Y."/>
            <person name="Arimoto A."/>
            <person name="Ishii H."/>
            <person name="Satoh N."/>
            <person name="Nishiyama T."/>
            <person name="Hasebe M."/>
            <person name="Maruyama T."/>
            <person name="Minagawa J."/>
            <person name="Obokata J."/>
            <person name="Shigenobu S."/>
        </authorList>
    </citation>
    <scope>NUCLEOTIDE SEQUENCE [LARGE SCALE GENOMIC DNA]</scope>
</reference>
<proteinExistence type="predicted"/>
<evidence type="ECO:0000313" key="3">
    <source>
        <dbReference type="Proteomes" id="UP000735302"/>
    </source>
</evidence>
<keyword evidence="3" id="KW-1185">Reference proteome</keyword>
<feature type="signal peptide" evidence="1">
    <location>
        <begin position="1"/>
        <end position="29"/>
    </location>
</feature>
<evidence type="ECO:0000313" key="2">
    <source>
        <dbReference type="EMBL" id="GFO26299.1"/>
    </source>
</evidence>
<name>A0AAV4C1B4_9GAST</name>
<feature type="chain" id="PRO_5043730277" evidence="1">
    <location>
        <begin position="30"/>
        <end position="712"/>
    </location>
</feature>
<dbReference type="EMBL" id="BLXT01005798">
    <property type="protein sequence ID" value="GFO26299.1"/>
    <property type="molecule type" value="Genomic_DNA"/>
</dbReference>
<gene>
    <name evidence="2" type="ORF">PoB_005280400</name>
</gene>
<dbReference type="Proteomes" id="UP000735302">
    <property type="component" value="Unassembled WGS sequence"/>
</dbReference>
<accession>A0AAV4C1B4</accession>